<keyword evidence="1" id="KW-0880">Kelch repeat</keyword>
<dbReference type="Pfam" id="PF01344">
    <property type="entry name" value="Kelch_1"/>
    <property type="match status" value="1"/>
</dbReference>
<keyword evidence="3" id="KW-1185">Reference proteome</keyword>
<name>A0AAN8ZPP6_HALRR</name>
<dbReference type="PANTHER" id="PTHR46461">
    <property type="entry name" value="KELCH DOMAIN-CONTAINING PROTEIN 3"/>
    <property type="match status" value="1"/>
</dbReference>
<accession>A0AAN8ZPP6</accession>
<evidence type="ECO:0000256" key="1">
    <source>
        <dbReference type="ARBA" id="ARBA00022441"/>
    </source>
</evidence>
<evidence type="ECO:0000313" key="2">
    <source>
        <dbReference type="EMBL" id="KAK7027367.1"/>
    </source>
</evidence>
<reference evidence="2 3" key="1">
    <citation type="submission" date="2023-11" db="EMBL/GenBank/DDBJ databases">
        <title>Halocaridina rubra genome assembly.</title>
        <authorList>
            <person name="Smith C."/>
        </authorList>
    </citation>
    <scope>NUCLEOTIDE SEQUENCE [LARGE SCALE GENOMIC DNA]</scope>
    <source>
        <strain evidence="2">EP-1</strain>
        <tissue evidence="2">Whole</tissue>
    </source>
</reference>
<dbReference type="Pfam" id="PF24681">
    <property type="entry name" value="Kelch_KLHDC2_KLHL20_DRC7"/>
    <property type="match status" value="1"/>
</dbReference>
<evidence type="ECO:0000313" key="3">
    <source>
        <dbReference type="Proteomes" id="UP001381693"/>
    </source>
</evidence>
<dbReference type="SMART" id="SM00612">
    <property type="entry name" value="Kelch"/>
    <property type="match status" value="2"/>
</dbReference>
<dbReference type="GO" id="GO:0003682">
    <property type="term" value="F:chromatin binding"/>
    <property type="evidence" value="ECO:0007669"/>
    <property type="project" value="InterPro"/>
</dbReference>
<dbReference type="SUPFAM" id="SSF117281">
    <property type="entry name" value="Kelch motif"/>
    <property type="match status" value="1"/>
</dbReference>
<dbReference type="PANTHER" id="PTHR46461:SF1">
    <property type="entry name" value="KELCH DOMAIN-CONTAINING PROTEIN 3"/>
    <property type="match status" value="1"/>
</dbReference>
<dbReference type="Proteomes" id="UP001381693">
    <property type="component" value="Unassembled WGS sequence"/>
</dbReference>
<dbReference type="EMBL" id="JAXCGZ010022685">
    <property type="protein sequence ID" value="KAK7027367.1"/>
    <property type="molecule type" value="Genomic_DNA"/>
</dbReference>
<proteinExistence type="predicted"/>
<protein>
    <submittedName>
        <fullName evidence="2">Kelch domain-containing protein 3</fullName>
    </submittedName>
</protein>
<sequence>MLQERREKRSEHIKRITDAPIGKMMWTIELEGGPQRVNHAAVSVGDKIYSFGGYCTGENYNTIRNMDVHVLDTMTYRWKALKIPQRRRVVPFQRYGHTAVAYGSKVYIWGGRNDKKACNILYCFDTYTHKWSVPEVNGHVPEARDGHSACIINDFMYIFSGYLEYVECYTQDVHALNLRTMTWTFIRTSGHPPIYRDFHTATAMDGIMYIWGGREVPSGLYDSPVNEEYGSDLYAMDTFTNSWTIVPCCGQIPVGRRSHSAFVHRGRIYFFGGFNSGRQEHFNDLHSFDPATRQWSEVHPRGTGPCPRRRQSCCVVGSRMFLFGGTSPNENFNEAEDLQFIEDSTDRRLKDHNDLHVLDLEPSLKTLCLLRVQSLRDKLDTSWLPGELQALLEVMQLPNNITRPLNHTG</sequence>
<dbReference type="GO" id="GO:0005737">
    <property type="term" value="C:cytoplasm"/>
    <property type="evidence" value="ECO:0007669"/>
    <property type="project" value="TreeGrafter"/>
</dbReference>
<dbReference type="AlphaFoldDB" id="A0AAN8ZPP6"/>
<dbReference type="InterPro" id="IPR015915">
    <property type="entry name" value="Kelch-typ_b-propeller"/>
</dbReference>
<organism evidence="2 3">
    <name type="scientific">Halocaridina rubra</name>
    <name type="common">Hawaiian red shrimp</name>
    <dbReference type="NCBI Taxonomy" id="373956"/>
    <lineage>
        <taxon>Eukaryota</taxon>
        <taxon>Metazoa</taxon>
        <taxon>Ecdysozoa</taxon>
        <taxon>Arthropoda</taxon>
        <taxon>Crustacea</taxon>
        <taxon>Multicrustacea</taxon>
        <taxon>Malacostraca</taxon>
        <taxon>Eumalacostraca</taxon>
        <taxon>Eucarida</taxon>
        <taxon>Decapoda</taxon>
        <taxon>Pleocyemata</taxon>
        <taxon>Caridea</taxon>
        <taxon>Atyoidea</taxon>
        <taxon>Atyidae</taxon>
        <taxon>Halocaridina</taxon>
    </lineage>
</organism>
<dbReference type="Gene3D" id="2.120.10.80">
    <property type="entry name" value="Kelch-type beta propeller"/>
    <property type="match status" value="2"/>
</dbReference>
<gene>
    <name evidence="2" type="primary">KLHDC3</name>
    <name evidence="2" type="ORF">SK128_009132</name>
</gene>
<comment type="caution">
    <text evidence="2">The sequence shown here is derived from an EMBL/GenBank/DDBJ whole genome shotgun (WGS) entry which is preliminary data.</text>
</comment>
<dbReference type="InterPro" id="IPR006652">
    <property type="entry name" value="Kelch_1"/>
</dbReference>
<dbReference type="InterPro" id="IPR052637">
    <property type="entry name" value="KLHDC3-like"/>
</dbReference>